<reference evidence="1 2" key="1">
    <citation type="journal article" date="2021" name="Microbiol. Spectr.">
        <title>A Single Bacterium Capable of Oxidation and Reduction of Iron at Circumneutral pH.</title>
        <authorList>
            <person name="Kato S."/>
            <person name="Ohkuma M."/>
        </authorList>
    </citation>
    <scope>NUCLEOTIDE SEQUENCE [LARGE SCALE GENOMIC DNA]</scope>
    <source>
        <strain evidence="1 2">MIZ03</strain>
    </source>
</reference>
<organism evidence="1 2">
    <name type="scientific">Rhodoferax lithotrophicus</name>
    <dbReference type="NCBI Taxonomy" id="2798804"/>
    <lineage>
        <taxon>Bacteria</taxon>
        <taxon>Pseudomonadati</taxon>
        <taxon>Pseudomonadota</taxon>
        <taxon>Betaproteobacteria</taxon>
        <taxon>Burkholderiales</taxon>
        <taxon>Comamonadaceae</taxon>
        <taxon>Rhodoferax</taxon>
    </lineage>
</organism>
<dbReference type="Proteomes" id="UP000824366">
    <property type="component" value="Chromosome"/>
</dbReference>
<name>A0ABN6DDI8_9BURK</name>
<evidence type="ECO:0000313" key="2">
    <source>
        <dbReference type="Proteomes" id="UP000824366"/>
    </source>
</evidence>
<proteinExistence type="predicted"/>
<accession>A0ABN6DDI8</accession>
<gene>
    <name evidence="1" type="ORF">MIZ03_3940</name>
</gene>
<protein>
    <submittedName>
        <fullName evidence="1">Uncharacterized protein</fullName>
    </submittedName>
</protein>
<evidence type="ECO:0000313" key="1">
    <source>
        <dbReference type="EMBL" id="BCO29029.1"/>
    </source>
</evidence>
<sequence length="38" mass="4180">MPVIQVSKSSVAWMLHLCGIPAWQAKATSVELTSAYQF</sequence>
<keyword evidence="2" id="KW-1185">Reference proteome</keyword>
<dbReference type="EMBL" id="AP024238">
    <property type="protein sequence ID" value="BCO29029.1"/>
    <property type="molecule type" value="Genomic_DNA"/>
</dbReference>